<dbReference type="GO" id="GO:1904669">
    <property type="term" value="P:ATP export"/>
    <property type="evidence" value="ECO:0007669"/>
    <property type="project" value="UniProtKB-ARBA"/>
</dbReference>
<evidence type="ECO:0000256" key="4">
    <source>
        <dbReference type="ARBA" id="ARBA00022692"/>
    </source>
</evidence>
<dbReference type="InterPro" id="IPR029569">
    <property type="entry name" value="CALHM"/>
</dbReference>
<organism evidence="10 11">
    <name type="scientific">Acrobeloides nanus</name>
    <dbReference type="NCBI Taxonomy" id="290746"/>
    <lineage>
        <taxon>Eukaryota</taxon>
        <taxon>Metazoa</taxon>
        <taxon>Ecdysozoa</taxon>
        <taxon>Nematoda</taxon>
        <taxon>Chromadorea</taxon>
        <taxon>Rhabditida</taxon>
        <taxon>Tylenchina</taxon>
        <taxon>Cephalobomorpha</taxon>
        <taxon>Cephaloboidea</taxon>
        <taxon>Cephalobidae</taxon>
        <taxon>Acrobeloides</taxon>
    </lineage>
</organism>
<keyword evidence="5 9" id="KW-1133">Transmembrane helix</keyword>
<evidence type="ECO:0000256" key="1">
    <source>
        <dbReference type="ARBA" id="ARBA00004141"/>
    </source>
</evidence>
<protein>
    <submittedName>
        <fullName evidence="11">Uncharacterized protein</fullName>
    </submittedName>
</protein>
<reference evidence="11" key="1">
    <citation type="submission" date="2022-11" db="UniProtKB">
        <authorList>
            <consortium name="WormBaseParasite"/>
        </authorList>
    </citation>
    <scope>IDENTIFICATION</scope>
</reference>
<dbReference type="AlphaFoldDB" id="A0A914CXX8"/>
<evidence type="ECO:0000256" key="2">
    <source>
        <dbReference type="ARBA" id="ARBA00008497"/>
    </source>
</evidence>
<evidence type="ECO:0000313" key="10">
    <source>
        <dbReference type="Proteomes" id="UP000887540"/>
    </source>
</evidence>
<dbReference type="WBParaSite" id="ACRNAN_scaffold161.g11473.t1">
    <property type="protein sequence ID" value="ACRNAN_scaffold161.g11473.t1"/>
    <property type="gene ID" value="ACRNAN_scaffold161.g11473"/>
</dbReference>
<dbReference type="PANTHER" id="PTHR32261:SF1">
    <property type="entry name" value="CALCIUM HOMEOSTASIS MODULATOR PROTEIN"/>
    <property type="match status" value="1"/>
</dbReference>
<evidence type="ECO:0000256" key="3">
    <source>
        <dbReference type="ARBA" id="ARBA00022448"/>
    </source>
</evidence>
<keyword evidence="8" id="KW-0407">Ion channel</keyword>
<comment type="subcellular location">
    <subcellularLocation>
        <location evidence="1">Membrane</location>
        <topology evidence="1">Multi-pass membrane protein</topology>
    </subcellularLocation>
</comment>
<keyword evidence="4 9" id="KW-0812">Transmembrane</keyword>
<evidence type="ECO:0000256" key="8">
    <source>
        <dbReference type="ARBA" id="ARBA00023303"/>
    </source>
</evidence>
<dbReference type="Pfam" id="PF14798">
    <property type="entry name" value="Ca_hom_mod"/>
    <property type="match status" value="1"/>
</dbReference>
<name>A0A914CXX8_9BILA</name>
<dbReference type="GO" id="GO:0005886">
    <property type="term" value="C:plasma membrane"/>
    <property type="evidence" value="ECO:0007669"/>
    <property type="project" value="TreeGrafter"/>
</dbReference>
<evidence type="ECO:0000256" key="7">
    <source>
        <dbReference type="ARBA" id="ARBA00023136"/>
    </source>
</evidence>
<keyword evidence="10" id="KW-1185">Reference proteome</keyword>
<evidence type="ECO:0000256" key="9">
    <source>
        <dbReference type="SAM" id="Phobius"/>
    </source>
</evidence>
<feature type="transmembrane region" description="Helical" evidence="9">
    <location>
        <begin position="100"/>
        <end position="123"/>
    </location>
</feature>
<dbReference type="Proteomes" id="UP000887540">
    <property type="component" value="Unplaced"/>
</dbReference>
<evidence type="ECO:0000256" key="5">
    <source>
        <dbReference type="ARBA" id="ARBA00022989"/>
    </source>
</evidence>
<proteinExistence type="inferred from homology"/>
<dbReference type="GO" id="GO:0005261">
    <property type="term" value="F:monoatomic cation channel activity"/>
    <property type="evidence" value="ECO:0007669"/>
    <property type="project" value="TreeGrafter"/>
</dbReference>
<evidence type="ECO:0000256" key="6">
    <source>
        <dbReference type="ARBA" id="ARBA00023065"/>
    </source>
</evidence>
<evidence type="ECO:0000313" key="11">
    <source>
        <dbReference type="WBParaSite" id="ACRNAN_scaffold161.g11473.t1"/>
    </source>
</evidence>
<sequence>MSATDSPVSLVTNSFSSYGPAVLNGLIIVSTIGGQSLIGRLTFSCPCAYPLNIYHASTFIFGPALALFVFGLLINPNTWKLIHGCCNRSRGTSHPVGTAIVYWLQIVAQSLIAPIAWLFIAFLSGNYYECMRAGDFCDISNAHQCQNGTYMSGLILGNAVATIAFDNNICADCICSLDKISSGYLQSQSQVIAWVLLIMVGFVALTIVCVVRMCDKYTYVQNCYVKIYRDEEKKLFDEISRENARQFAEKNVKTFFGAVKLSKVDWDTISALPSIKNPYILQHWMKKSQITPEEWEYTTLQRWNNKQQNLTIERRSMMQARELEPIMSQRNESEHPKTS</sequence>
<keyword evidence="7 9" id="KW-0472">Membrane</keyword>
<dbReference type="PANTHER" id="PTHR32261">
    <property type="entry name" value="CALCIUM HOMEOSTASIS MODULATOR PROTEIN"/>
    <property type="match status" value="1"/>
</dbReference>
<keyword evidence="6" id="KW-0406">Ion transport</keyword>
<comment type="similarity">
    <text evidence="2">Belongs to the CALHM family.</text>
</comment>
<feature type="transmembrane region" description="Helical" evidence="9">
    <location>
        <begin position="191"/>
        <end position="213"/>
    </location>
</feature>
<feature type="transmembrane region" description="Helical" evidence="9">
    <location>
        <begin position="53"/>
        <end position="74"/>
    </location>
</feature>
<accession>A0A914CXX8</accession>
<keyword evidence="3" id="KW-0813">Transport</keyword>
<feature type="transmembrane region" description="Helical" evidence="9">
    <location>
        <begin position="20"/>
        <end position="41"/>
    </location>
</feature>